<sequence>MSYDNNDEDIITINNECNNALKYFPKVKSNFELVSNLSYDIKEILYKGCGYLPNLLCETDDLTLFTKLNNELSFIDTDNTQNQNIINWSKHYKIENPTISKTFNNIIDCLQKYFKIKVLATRINYYTYDNYKPLHHDAHSFSNGDRENITIGLSLGDSRNLIFKHVESSSIFSFPQNNGDVFYFDYLTNKKFQHGISKNTSNNTSNNTTNLNSKGRISIILWGNK</sequence>
<reference evidence="2" key="1">
    <citation type="journal article" date="2020" name="Nature">
        <title>Giant virus diversity and host interactions through global metagenomics.</title>
        <authorList>
            <person name="Schulz F."/>
            <person name="Roux S."/>
            <person name="Paez-Espino D."/>
            <person name="Jungbluth S."/>
            <person name="Walsh D.A."/>
            <person name="Denef V.J."/>
            <person name="McMahon K.D."/>
            <person name="Konstantinidis K.T."/>
            <person name="Eloe-Fadrosh E.A."/>
            <person name="Kyrpides N.C."/>
            <person name="Woyke T."/>
        </authorList>
    </citation>
    <scope>NUCLEOTIDE SEQUENCE</scope>
    <source>
        <strain evidence="2">GVMAG-M-3300023179-82</strain>
    </source>
</reference>
<feature type="domain" description="Fe2OG dioxygenase" evidence="1">
    <location>
        <begin position="117"/>
        <end position="225"/>
    </location>
</feature>
<accession>A0A6C0H8B1</accession>
<dbReference type="PANTHER" id="PTHR42256">
    <property type="entry name" value="OXOGLUTARATE/IRON-DEPENDENT DIOXYGENASE"/>
    <property type="match status" value="1"/>
</dbReference>
<dbReference type="InterPro" id="IPR037151">
    <property type="entry name" value="AlkB-like_sf"/>
</dbReference>
<dbReference type="SUPFAM" id="SSF51197">
    <property type="entry name" value="Clavaminate synthase-like"/>
    <property type="match status" value="1"/>
</dbReference>
<dbReference type="PANTHER" id="PTHR42256:SF1">
    <property type="entry name" value="FE2OG DIOXYGENASE DOMAIN-CONTAINING PROTEIN"/>
    <property type="match status" value="1"/>
</dbReference>
<organism evidence="2">
    <name type="scientific">viral metagenome</name>
    <dbReference type="NCBI Taxonomy" id="1070528"/>
    <lineage>
        <taxon>unclassified sequences</taxon>
        <taxon>metagenomes</taxon>
        <taxon>organismal metagenomes</taxon>
    </lineage>
</organism>
<dbReference type="AlphaFoldDB" id="A0A6C0H8B1"/>
<dbReference type="InterPro" id="IPR027450">
    <property type="entry name" value="AlkB-like"/>
</dbReference>
<dbReference type="Pfam" id="PF13532">
    <property type="entry name" value="2OG-FeII_Oxy_2"/>
    <property type="match status" value="1"/>
</dbReference>
<dbReference type="Gene3D" id="2.60.120.590">
    <property type="entry name" value="Alpha-ketoglutarate-dependent dioxygenase AlkB-like"/>
    <property type="match status" value="1"/>
</dbReference>
<dbReference type="PROSITE" id="PS51471">
    <property type="entry name" value="FE2OG_OXY"/>
    <property type="match status" value="1"/>
</dbReference>
<proteinExistence type="predicted"/>
<name>A0A6C0H8B1_9ZZZZ</name>
<dbReference type="InterPro" id="IPR005123">
    <property type="entry name" value="Oxoglu/Fe-dep_dioxygenase_dom"/>
</dbReference>
<dbReference type="EMBL" id="MN739902">
    <property type="protein sequence ID" value="QHT76798.1"/>
    <property type="molecule type" value="Genomic_DNA"/>
</dbReference>
<evidence type="ECO:0000313" key="2">
    <source>
        <dbReference type="EMBL" id="QHT76798.1"/>
    </source>
</evidence>
<evidence type="ECO:0000259" key="1">
    <source>
        <dbReference type="PROSITE" id="PS51471"/>
    </source>
</evidence>
<protein>
    <recommendedName>
        <fullName evidence="1">Fe2OG dioxygenase domain-containing protein</fullName>
    </recommendedName>
</protein>